<dbReference type="Proteomes" id="UP000664904">
    <property type="component" value="Chromosome"/>
</dbReference>
<evidence type="ECO:0000259" key="3">
    <source>
        <dbReference type="PROSITE" id="PS51371"/>
    </source>
</evidence>
<feature type="domain" description="CBS" evidence="3">
    <location>
        <begin position="8"/>
        <end position="64"/>
    </location>
</feature>
<evidence type="ECO:0000313" key="5">
    <source>
        <dbReference type="Proteomes" id="UP000664904"/>
    </source>
</evidence>
<dbReference type="KEGG" id="pxi:J5O05_09270"/>
<evidence type="ECO:0000256" key="2">
    <source>
        <dbReference type="PROSITE-ProRule" id="PRU00703"/>
    </source>
</evidence>
<organism evidence="4 5">
    <name type="scientific">Pseudoalteromonas xiamenensis</name>
    <dbReference type="NCBI Taxonomy" id="882626"/>
    <lineage>
        <taxon>Bacteria</taxon>
        <taxon>Pseudomonadati</taxon>
        <taxon>Pseudomonadota</taxon>
        <taxon>Gammaproteobacteria</taxon>
        <taxon>Alteromonadales</taxon>
        <taxon>Pseudoalteromonadaceae</taxon>
        <taxon>Pseudoalteromonas</taxon>
    </lineage>
</organism>
<keyword evidence="5" id="KW-1185">Reference proteome</keyword>
<dbReference type="Gene3D" id="3.10.580.10">
    <property type="entry name" value="CBS-domain"/>
    <property type="match status" value="1"/>
</dbReference>
<dbReference type="PANTHER" id="PTHR43080:SF26">
    <property type="entry name" value="REGULATORY PROTEIN"/>
    <property type="match status" value="1"/>
</dbReference>
<dbReference type="PROSITE" id="PS51371">
    <property type="entry name" value="CBS"/>
    <property type="match status" value="2"/>
</dbReference>
<dbReference type="InterPro" id="IPR051257">
    <property type="entry name" value="Diverse_CBS-Domain"/>
</dbReference>
<sequence length="134" mass="14843">MRTVKQIMTTQFPHVFASMELTQALDAMNSYGVFGTPVIDQEGYLIGFISEQQMLKPLLDNSYFCNGQLAVGDLMSTEPLSVSPEMNVVDLAQLMDGNKPKIYPVVEHGKVIGLVTRGRVIQALKQDYLSCSCH</sequence>
<dbReference type="SMART" id="SM00116">
    <property type="entry name" value="CBS"/>
    <property type="match status" value="2"/>
</dbReference>
<feature type="domain" description="CBS" evidence="3">
    <location>
        <begin position="75"/>
        <end position="131"/>
    </location>
</feature>
<accession>A0A975DEA1</accession>
<evidence type="ECO:0000313" key="4">
    <source>
        <dbReference type="EMBL" id="QTH70228.1"/>
    </source>
</evidence>
<dbReference type="SUPFAM" id="SSF54631">
    <property type="entry name" value="CBS-domain pair"/>
    <property type="match status" value="1"/>
</dbReference>
<dbReference type="RefSeq" id="WP_208841824.1">
    <property type="nucleotide sequence ID" value="NZ_CP072133.1"/>
</dbReference>
<evidence type="ECO:0000256" key="1">
    <source>
        <dbReference type="ARBA" id="ARBA00023122"/>
    </source>
</evidence>
<dbReference type="AlphaFoldDB" id="A0A975DEA1"/>
<dbReference type="Pfam" id="PF00571">
    <property type="entry name" value="CBS"/>
    <property type="match status" value="2"/>
</dbReference>
<keyword evidence="1 2" id="KW-0129">CBS domain</keyword>
<dbReference type="CDD" id="cd04629">
    <property type="entry name" value="CBS_pair_bac"/>
    <property type="match status" value="1"/>
</dbReference>
<dbReference type="PANTHER" id="PTHR43080">
    <property type="entry name" value="CBS DOMAIN-CONTAINING PROTEIN CBSX3, MITOCHONDRIAL"/>
    <property type="match status" value="1"/>
</dbReference>
<name>A0A975DEA1_9GAMM</name>
<protein>
    <submittedName>
        <fullName evidence="4">CBS domain-containing protein</fullName>
    </submittedName>
</protein>
<dbReference type="InterPro" id="IPR046342">
    <property type="entry name" value="CBS_dom_sf"/>
</dbReference>
<dbReference type="InterPro" id="IPR044729">
    <property type="entry name" value="CBS_bac"/>
</dbReference>
<dbReference type="InterPro" id="IPR000644">
    <property type="entry name" value="CBS_dom"/>
</dbReference>
<proteinExistence type="predicted"/>
<dbReference type="EMBL" id="CP072133">
    <property type="protein sequence ID" value="QTH70228.1"/>
    <property type="molecule type" value="Genomic_DNA"/>
</dbReference>
<reference evidence="4" key="1">
    <citation type="submission" date="2021-03" db="EMBL/GenBank/DDBJ databases">
        <title>Complete Genome of Pseudoalteromonas xiamenensis STKMTI.2, a new potential marine bacterium producing anti-Vibrio compounds.</title>
        <authorList>
            <person name="Handayani D.P."/>
            <person name="Isnansetyo A."/>
            <person name="Istiqomah I."/>
            <person name="Jumina J."/>
        </authorList>
    </citation>
    <scope>NUCLEOTIDE SEQUENCE</scope>
    <source>
        <strain evidence="4">STKMTI.2</strain>
    </source>
</reference>
<gene>
    <name evidence="4" type="ORF">J5O05_09270</name>
</gene>